<evidence type="ECO:0000313" key="10">
    <source>
        <dbReference type="Proteomes" id="UP000678237"/>
    </source>
</evidence>
<accession>A0A8T4LGX0</accession>
<comment type="subcellular location">
    <subcellularLocation>
        <location evidence="1">Cell membrane</location>
        <topology evidence="1">Multi-pass membrane protein</topology>
    </subcellularLocation>
</comment>
<dbReference type="Proteomes" id="UP000678237">
    <property type="component" value="Unassembled WGS sequence"/>
</dbReference>
<reference evidence="9" key="2">
    <citation type="submission" date="2021-05" db="EMBL/GenBank/DDBJ databases">
        <title>Protein family content uncovers lineage relationships and bacterial pathway maintenance mechanisms in DPANN archaea.</title>
        <authorList>
            <person name="Castelle C.J."/>
            <person name="Meheust R."/>
            <person name="Jaffe A.L."/>
            <person name="Seitz K."/>
            <person name="Gong X."/>
            <person name="Baker B.J."/>
            <person name="Banfield J.F."/>
        </authorList>
    </citation>
    <scope>NUCLEOTIDE SEQUENCE</scope>
    <source>
        <strain evidence="9">RIFCSPLOWO2_01_FULL_58_19</strain>
    </source>
</reference>
<gene>
    <name evidence="9" type="ORF">J4203_01355</name>
</gene>
<dbReference type="Pfam" id="PF00482">
    <property type="entry name" value="T2SSF"/>
    <property type="match status" value="1"/>
</dbReference>
<dbReference type="AlphaFoldDB" id="A0A8T4LGX0"/>
<dbReference type="PANTHER" id="PTHR35402">
    <property type="entry name" value="INTEGRAL MEMBRANE PROTEIN-RELATED"/>
    <property type="match status" value="1"/>
</dbReference>
<evidence type="ECO:0000256" key="3">
    <source>
        <dbReference type="ARBA" id="ARBA00022692"/>
    </source>
</evidence>
<evidence type="ECO:0000256" key="1">
    <source>
        <dbReference type="ARBA" id="ARBA00004651"/>
    </source>
</evidence>
<dbReference type="InterPro" id="IPR042094">
    <property type="entry name" value="T2SS_GspF_sf"/>
</dbReference>
<evidence type="ECO:0000256" key="5">
    <source>
        <dbReference type="ARBA" id="ARBA00023136"/>
    </source>
</evidence>
<feature type="compositionally biased region" description="Basic and acidic residues" evidence="6">
    <location>
        <begin position="1"/>
        <end position="16"/>
    </location>
</feature>
<feature type="region of interest" description="Disordered" evidence="6">
    <location>
        <begin position="1"/>
        <end position="27"/>
    </location>
</feature>
<feature type="transmembrane region" description="Helical" evidence="7">
    <location>
        <begin position="359"/>
        <end position="379"/>
    </location>
</feature>
<protein>
    <submittedName>
        <fullName evidence="9">Type II secretion system F family protein</fullName>
    </submittedName>
</protein>
<evidence type="ECO:0000256" key="4">
    <source>
        <dbReference type="ARBA" id="ARBA00022989"/>
    </source>
</evidence>
<evidence type="ECO:0000313" key="9">
    <source>
        <dbReference type="EMBL" id="MBS3062495.1"/>
    </source>
</evidence>
<evidence type="ECO:0000256" key="2">
    <source>
        <dbReference type="ARBA" id="ARBA00022475"/>
    </source>
</evidence>
<dbReference type="PANTHER" id="PTHR35402:SF1">
    <property type="entry name" value="TYPE II SECRETION SYSTEM PROTEIN GSPF DOMAIN-CONTAINING PROTEIN"/>
    <property type="match status" value="1"/>
</dbReference>
<reference evidence="9" key="1">
    <citation type="submission" date="2021-03" db="EMBL/GenBank/DDBJ databases">
        <authorList>
            <person name="Jaffe A."/>
        </authorList>
    </citation>
    <scope>NUCLEOTIDE SEQUENCE</scope>
    <source>
        <strain evidence="9">RIFCSPLOWO2_01_FULL_58_19</strain>
    </source>
</reference>
<feature type="transmembrane region" description="Helical" evidence="7">
    <location>
        <begin position="138"/>
        <end position="160"/>
    </location>
</feature>
<feature type="transmembrane region" description="Helical" evidence="7">
    <location>
        <begin position="172"/>
        <end position="193"/>
    </location>
</feature>
<dbReference type="GO" id="GO:0005886">
    <property type="term" value="C:plasma membrane"/>
    <property type="evidence" value="ECO:0007669"/>
    <property type="project" value="UniProtKB-SubCell"/>
</dbReference>
<keyword evidence="2" id="KW-1003">Cell membrane</keyword>
<evidence type="ECO:0000256" key="7">
    <source>
        <dbReference type="SAM" id="Phobius"/>
    </source>
</evidence>
<evidence type="ECO:0000256" key="6">
    <source>
        <dbReference type="SAM" id="MobiDB-lite"/>
    </source>
</evidence>
<keyword evidence="4 7" id="KW-1133">Transmembrane helix</keyword>
<proteinExistence type="predicted"/>
<organism evidence="9 10">
    <name type="scientific">Candidatus Iainarchaeum sp</name>
    <dbReference type="NCBI Taxonomy" id="3101447"/>
    <lineage>
        <taxon>Archaea</taxon>
        <taxon>Candidatus Iainarchaeota</taxon>
        <taxon>Candidatus Iainarchaeia</taxon>
        <taxon>Candidatus Iainarchaeales</taxon>
        <taxon>Candidatus Iainarchaeaceae</taxon>
        <taxon>Candidatus Iainarchaeum</taxon>
    </lineage>
</organism>
<sequence>MADLSELKKKIVEQRAPRQGTAPARDEPETVLPAVDRLVENIKKKYAAQGMAFGEEAAVEGKLGVLREGIAGTQALEFQAIPWLLESRHFFDRFLARFYLLCRPVTASIDFVLSSLPQARDTGYFLSSAGLPLTQKQFMVLVSAASFLAGLLALLVSAYFAVPWQAEFQAKALAVILSTLVVFLAAALTFLSLPKALAIKRGEQASGELPFALRQMATQLHTGVGLYKSFQDIAAADYGVLSEEFSRTVNEIEEGAETKDAIERFARRTQSTALRRALLHVNRALRMGGNLSEAMSQIAEDVSFELRMRTRDFSEKMNFFGVIFIVTAVVLPVFIAIIAGITNAPIGVGAAVLSPEAMAFAFLVALPVLLLYLIAYLVYSQPKV</sequence>
<keyword evidence="3 7" id="KW-0812">Transmembrane</keyword>
<dbReference type="InterPro" id="IPR018076">
    <property type="entry name" value="T2SS_GspF_dom"/>
</dbReference>
<name>A0A8T4LGX0_9ARCH</name>
<dbReference type="EMBL" id="JAGVWE010000002">
    <property type="protein sequence ID" value="MBS3062495.1"/>
    <property type="molecule type" value="Genomic_DNA"/>
</dbReference>
<keyword evidence="5 7" id="KW-0472">Membrane</keyword>
<dbReference type="InterPro" id="IPR056569">
    <property type="entry name" value="ArlJ-like"/>
</dbReference>
<evidence type="ECO:0000259" key="8">
    <source>
        <dbReference type="Pfam" id="PF00482"/>
    </source>
</evidence>
<dbReference type="Gene3D" id="1.20.81.30">
    <property type="entry name" value="Type II secretion system (T2SS), domain F"/>
    <property type="match status" value="1"/>
</dbReference>
<feature type="domain" description="Type II secretion system protein GspF" evidence="8">
    <location>
        <begin position="212"/>
        <end position="338"/>
    </location>
</feature>
<comment type="caution">
    <text evidence="9">The sequence shown here is derived from an EMBL/GenBank/DDBJ whole genome shotgun (WGS) entry which is preliminary data.</text>
</comment>
<feature type="transmembrane region" description="Helical" evidence="7">
    <location>
        <begin position="317"/>
        <end position="339"/>
    </location>
</feature>